<dbReference type="InterPro" id="IPR023267">
    <property type="entry name" value="RCMT"/>
</dbReference>
<dbReference type="Pfam" id="PF01189">
    <property type="entry name" value="Methyltr_RsmB-F"/>
    <property type="match status" value="1"/>
</dbReference>
<comment type="caution">
    <text evidence="8">The sequence shown here is derived from an EMBL/GenBank/DDBJ whole genome shotgun (WGS) entry which is preliminary data.</text>
</comment>
<keyword evidence="5 6" id="KW-0694">RNA-binding</keyword>
<evidence type="ECO:0000313" key="9">
    <source>
        <dbReference type="Proteomes" id="UP001158045"/>
    </source>
</evidence>
<evidence type="ECO:0000256" key="2">
    <source>
        <dbReference type="ARBA" id="ARBA00022603"/>
    </source>
</evidence>
<name>A0ABT6NER4_9FIRM</name>
<keyword evidence="4 6" id="KW-0949">S-adenosyl-L-methionine</keyword>
<dbReference type="Gene3D" id="3.40.50.150">
    <property type="entry name" value="Vaccinia Virus protein VP39"/>
    <property type="match status" value="1"/>
</dbReference>
<dbReference type="InterPro" id="IPR031341">
    <property type="entry name" value="Methyltr_RsmF_N"/>
</dbReference>
<comment type="caution">
    <text evidence="6">Lacks conserved residue(s) required for the propagation of feature annotation.</text>
</comment>
<keyword evidence="9" id="KW-1185">Reference proteome</keyword>
<dbReference type="GO" id="GO:0032259">
    <property type="term" value="P:methylation"/>
    <property type="evidence" value="ECO:0007669"/>
    <property type="project" value="UniProtKB-KW"/>
</dbReference>
<keyword evidence="1" id="KW-0963">Cytoplasm</keyword>
<feature type="binding site" evidence="6">
    <location>
        <begin position="109"/>
        <end position="115"/>
    </location>
    <ligand>
        <name>S-adenosyl-L-methionine</name>
        <dbReference type="ChEBI" id="CHEBI:59789"/>
    </ligand>
</feature>
<feature type="binding site" evidence="6">
    <location>
        <position position="178"/>
    </location>
    <ligand>
        <name>S-adenosyl-L-methionine</name>
        <dbReference type="ChEBI" id="CHEBI:59789"/>
    </ligand>
</feature>
<protein>
    <submittedName>
        <fullName evidence="8">RsmB/NOP family class I SAM-dependent RNA methyltransferase</fullName>
        <ecNumber evidence="8">2.1.1.-</ecNumber>
    </submittedName>
</protein>
<gene>
    <name evidence="8" type="ORF">QE109_12185</name>
</gene>
<feature type="active site" description="Nucleophile" evidence="6">
    <location>
        <position position="231"/>
    </location>
</feature>
<evidence type="ECO:0000256" key="6">
    <source>
        <dbReference type="PROSITE-ProRule" id="PRU01023"/>
    </source>
</evidence>
<dbReference type="SUPFAM" id="SSF53335">
    <property type="entry name" value="S-adenosyl-L-methionine-dependent methyltransferases"/>
    <property type="match status" value="1"/>
</dbReference>
<dbReference type="RefSeq" id="WP_281094808.1">
    <property type="nucleotide sequence ID" value="NZ_JARYZI010000008.1"/>
</dbReference>
<dbReference type="EMBL" id="JARYZI010000008">
    <property type="protein sequence ID" value="MDH8678915.1"/>
    <property type="molecule type" value="Genomic_DNA"/>
</dbReference>
<feature type="domain" description="SAM-dependent MTase RsmB/NOP-type" evidence="7">
    <location>
        <begin position="19"/>
        <end position="293"/>
    </location>
</feature>
<dbReference type="EC" id="2.1.1.-" evidence="8"/>
<dbReference type="InterPro" id="IPR029063">
    <property type="entry name" value="SAM-dependent_MTases_sf"/>
</dbReference>
<dbReference type="InterPro" id="IPR001678">
    <property type="entry name" value="MeTrfase_RsmB-F_NOP2_dom"/>
</dbReference>
<evidence type="ECO:0000259" key="7">
    <source>
        <dbReference type="PROSITE" id="PS51686"/>
    </source>
</evidence>
<dbReference type="Gene3D" id="3.30.70.1170">
    <property type="entry name" value="Sun protein, domain 3"/>
    <property type="match status" value="1"/>
</dbReference>
<dbReference type="InterPro" id="IPR031340">
    <property type="entry name" value="RsmF_methylt_CI"/>
</dbReference>
<organism evidence="8 9">
    <name type="scientific">Fusibacter bizertensis</name>
    <dbReference type="NCBI Taxonomy" id="1488331"/>
    <lineage>
        <taxon>Bacteria</taxon>
        <taxon>Bacillati</taxon>
        <taxon>Bacillota</taxon>
        <taxon>Clostridia</taxon>
        <taxon>Eubacteriales</taxon>
        <taxon>Eubacteriales Family XII. Incertae Sedis</taxon>
        <taxon>Fusibacter</taxon>
    </lineage>
</organism>
<dbReference type="GO" id="GO:0008168">
    <property type="term" value="F:methyltransferase activity"/>
    <property type="evidence" value="ECO:0007669"/>
    <property type="project" value="UniProtKB-KW"/>
</dbReference>
<dbReference type="PROSITE" id="PS51686">
    <property type="entry name" value="SAM_MT_RSMB_NOP"/>
    <property type="match status" value="1"/>
</dbReference>
<keyword evidence="2 6" id="KW-0489">Methyltransferase</keyword>
<comment type="similarity">
    <text evidence="6">Belongs to the class I-like SAM-binding methyltransferase superfamily. RsmB/NOP family.</text>
</comment>
<dbReference type="Gene3D" id="2.30.130.60">
    <property type="match status" value="1"/>
</dbReference>
<evidence type="ECO:0000256" key="1">
    <source>
        <dbReference type="ARBA" id="ARBA00022490"/>
    </source>
</evidence>
<dbReference type="PANTHER" id="PTHR22807">
    <property type="entry name" value="NOP2 YEAST -RELATED NOL1/NOP2/FMU SUN DOMAIN-CONTAINING"/>
    <property type="match status" value="1"/>
</dbReference>
<dbReference type="Pfam" id="PF17125">
    <property type="entry name" value="Methyltr_RsmF_N"/>
    <property type="match status" value="1"/>
</dbReference>
<sequence>MNLPEIFTMRMKEKLGKSYLDFIQTYNEDYHVSLSVNTLKISVDHFLEIFPYKLEPVPWTSDGFYYQPDNPVTKHPYYSAGLYYIQEPSAMSPVNALNPTPDDFCLDLCAAPGGKSMQISNLIGDRGLLVTNDINETRVKAILRNVEKFGLRNVLVLNESPDKIAKVIGNCFNSILVDAPCSGEGMFRKDPRAVKSWETYGPAECHNIQREIIDQLENLMSDDSKIVYSTCTFAETENEDQIAYLLNQTELFSQREIQLSGIAYDDENTKYMTHIWPHLQRGEGHFIGSLSGSTSHVKSREKYVDNEPPEIFKLFMDKHMKEPLVGHFVLEGERLILKPEYKVPTKGLRVVREGLLLGEIKKGRFTPSQALALYLKSENFTPILDLESQNFDTVKYLKGETIFVDVKTEGLHLVCTDGFPLGFAKLSSGTVKNMYPPSWRML</sequence>
<reference evidence="8 9" key="1">
    <citation type="submission" date="2023-04" db="EMBL/GenBank/DDBJ databases">
        <title>Fusibacter bizertensis strain WBS, isolated from littoral bottom sediments of the Arctic seas - biochemical and genomic analysis.</title>
        <authorList>
            <person name="Brioukhanov A.L."/>
        </authorList>
    </citation>
    <scope>NUCLEOTIDE SEQUENCE [LARGE SCALE GENOMIC DNA]</scope>
    <source>
        <strain evidence="8 9">WBS</strain>
    </source>
</reference>
<dbReference type="PANTHER" id="PTHR22807:SF30">
    <property type="entry name" value="28S RRNA (CYTOSINE(4447)-C(5))-METHYLTRANSFERASE-RELATED"/>
    <property type="match status" value="1"/>
</dbReference>
<evidence type="ECO:0000313" key="8">
    <source>
        <dbReference type="EMBL" id="MDH8678915.1"/>
    </source>
</evidence>
<dbReference type="PRINTS" id="PR02008">
    <property type="entry name" value="RCMTFAMILY"/>
</dbReference>
<proteinExistence type="inferred from homology"/>
<evidence type="ECO:0000256" key="3">
    <source>
        <dbReference type="ARBA" id="ARBA00022679"/>
    </source>
</evidence>
<keyword evidence="3 6" id="KW-0808">Transferase</keyword>
<dbReference type="Pfam" id="PF13636">
    <property type="entry name" value="Methyltranf_PUA"/>
    <property type="match status" value="1"/>
</dbReference>
<dbReference type="Proteomes" id="UP001158045">
    <property type="component" value="Unassembled WGS sequence"/>
</dbReference>
<dbReference type="InterPro" id="IPR049560">
    <property type="entry name" value="MeTrfase_RsmB-F_NOP2_cat"/>
</dbReference>
<evidence type="ECO:0000256" key="5">
    <source>
        <dbReference type="ARBA" id="ARBA00022884"/>
    </source>
</evidence>
<dbReference type="Pfam" id="PF17126">
    <property type="entry name" value="RsmF_methylt_CI"/>
    <property type="match status" value="1"/>
</dbReference>
<accession>A0ABT6NER4</accession>
<feature type="binding site" evidence="6">
    <location>
        <position position="133"/>
    </location>
    <ligand>
        <name>S-adenosyl-L-methionine</name>
        <dbReference type="ChEBI" id="CHEBI:59789"/>
    </ligand>
</feature>
<dbReference type="CDD" id="cd21147">
    <property type="entry name" value="RsmF_methylt_CTD1"/>
    <property type="match status" value="1"/>
</dbReference>
<dbReference type="InterPro" id="IPR027391">
    <property type="entry name" value="Nol1_Nop2_Fmu_2"/>
</dbReference>
<evidence type="ECO:0000256" key="4">
    <source>
        <dbReference type="ARBA" id="ARBA00022691"/>
    </source>
</evidence>